<dbReference type="SMART" id="SM00387">
    <property type="entry name" value="HATPase_c"/>
    <property type="match status" value="1"/>
</dbReference>
<organism evidence="11 12">
    <name type="scientific">Futiania mangrovi</name>
    <dbReference type="NCBI Taxonomy" id="2959716"/>
    <lineage>
        <taxon>Bacteria</taxon>
        <taxon>Pseudomonadati</taxon>
        <taxon>Pseudomonadota</taxon>
        <taxon>Alphaproteobacteria</taxon>
        <taxon>Futianiales</taxon>
        <taxon>Futianiaceae</taxon>
        <taxon>Futiania</taxon>
    </lineage>
</organism>
<gene>
    <name evidence="11" type="ORF">NJQ99_03270</name>
</gene>
<dbReference type="Pfam" id="PF00512">
    <property type="entry name" value="HisKA"/>
    <property type="match status" value="1"/>
</dbReference>
<sequence length="378" mass="40886">MTYQPGPDDPVPREILSRIVDSLPDAIFFKRPSGIYTFANAAAATLLLGRTAEAVEVMGETDAALGVDPRIGSPSADRWLTTSDQPVRGEIEVSVNGVPRRYLLSRSRSLDGGGRMLGIIGVAVEITSLRSAEERMRRQEAQLAHAARLSLMGEMASGMAHELNQPLTAILSYLPPVLRRLDEGGADRKLLAALEEIRAEARRAADILGRLRGFVRRQEVRRASVRLCQAVREAVNFANHQAEQAGVRIAIDFEEGMAPVMADEVELQQVLLNLVWNAIEAMEAGGAPRREILILTQSAGADTAEVLVRDTGPGLPPEVLGRLFEPFFTTKPNGMGMGLAICRSIMEAHGGRLTATSNWEGGATFRLTLPFAKGDTGT</sequence>
<dbReference type="Proteomes" id="UP001055804">
    <property type="component" value="Unassembled WGS sequence"/>
</dbReference>
<dbReference type="InterPro" id="IPR036890">
    <property type="entry name" value="HATPase_C_sf"/>
</dbReference>
<evidence type="ECO:0000256" key="4">
    <source>
        <dbReference type="ARBA" id="ARBA00022679"/>
    </source>
</evidence>
<dbReference type="InterPro" id="IPR004358">
    <property type="entry name" value="Sig_transdc_His_kin-like_C"/>
</dbReference>
<reference evidence="11" key="1">
    <citation type="submission" date="2022-06" db="EMBL/GenBank/DDBJ databases">
        <title>Isolation and Genomics of Futiania mangrovii gen. nov., sp. nov., a Rare and Metabolically-versatile member in the Class Alphaproteobacteria.</title>
        <authorList>
            <person name="Liu L."/>
            <person name="Huang W.-C."/>
            <person name="Pan J."/>
            <person name="Li J."/>
            <person name="Huang Y."/>
            <person name="Du H."/>
            <person name="Liu Y."/>
            <person name="Li M."/>
        </authorList>
    </citation>
    <scope>NUCLEOTIDE SEQUENCE</scope>
    <source>
        <strain evidence="11">FT118</strain>
    </source>
</reference>
<comment type="caution">
    <text evidence="11">The sequence shown here is derived from an EMBL/GenBank/DDBJ whole genome shotgun (WGS) entry which is preliminary data.</text>
</comment>
<dbReference type="Gene3D" id="3.30.450.20">
    <property type="entry name" value="PAS domain"/>
    <property type="match status" value="1"/>
</dbReference>
<evidence type="ECO:0000256" key="8">
    <source>
        <dbReference type="ARBA" id="ARBA00023012"/>
    </source>
</evidence>
<evidence type="ECO:0000256" key="5">
    <source>
        <dbReference type="ARBA" id="ARBA00022741"/>
    </source>
</evidence>
<dbReference type="PANTHER" id="PTHR43065:SF46">
    <property type="entry name" value="C4-DICARBOXYLATE TRANSPORT SENSOR PROTEIN DCTB"/>
    <property type="match status" value="1"/>
</dbReference>
<keyword evidence="3" id="KW-0597">Phosphoprotein</keyword>
<accession>A0A9J6PB97</accession>
<proteinExistence type="predicted"/>
<dbReference type="Pfam" id="PF02518">
    <property type="entry name" value="HATPase_c"/>
    <property type="match status" value="1"/>
</dbReference>
<keyword evidence="6" id="KW-0418">Kinase</keyword>
<evidence type="ECO:0000256" key="3">
    <source>
        <dbReference type="ARBA" id="ARBA00022553"/>
    </source>
</evidence>
<evidence type="ECO:0000313" key="12">
    <source>
        <dbReference type="Proteomes" id="UP001055804"/>
    </source>
</evidence>
<dbReference type="SUPFAM" id="SSF47384">
    <property type="entry name" value="Homodimeric domain of signal transducing histidine kinase"/>
    <property type="match status" value="1"/>
</dbReference>
<dbReference type="InterPro" id="IPR036097">
    <property type="entry name" value="HisK_dim/P_sf"/>
</dbReference>
<dbReference type="SUPFAM" id="SSF55785">
    <property type="entry name" value="PYP-like sensor domain (PAS domain)"/>
    <property type="match status" value="1"/>
</dbReference>
<dbReference type="PRINTS" id="PR00344">
    <property type="entry name" value="BCTRLSENSOR"/>
</dbReference>
<dbReference type="GO" id="GO:0000155">
    <property type="term" value="F:phosphorelay sensor kinase activity"/>
    <property type="evidence" value="ECO:0007669"/>
    <property type="project" value="InterPro"/>
</dbReference>
<protein>
    <recommendedName>
        <fullName evidence="2">histidine kinase</fullName>
        <ecNumber evidence="2">2.7.13.3</ecNumber>
    </recommendedName>
</protein>
<dbReference type="InterPro" id="IPR035965">
    <property type="entry name" value="PAS-like_dom_sf"/>
</dbReference>
<evidence type="ECO:0000256" key="1">
    <source>
        <dbReference type="ARBA" id="ARBA00000085"/>
    </source>
</evidence>
<name>A0A9J6PB97_9PROT</name>
<dbReference type="SMART" id="SM00388">
    <property type="entry name" value="HisKA"/>
    <property type="match status" value="1"/>
</dbReference>
<dbReference type="Gene3D" id="1.10.287.130">
    <property type="match status" value="1"/>
</dbReference>
<keyword evidence="8" id="KW-0902">Two-component regulatory system</keyword>
<evidence type="ECO:0000256" key="2">
    <source>
        <dbReference type="ARBA" id="ARBA00012438"/>
    </source>
</evidence>
<dbReference type="RefSeq" id="WP_269331368.1">
    <property type="nucleotide sequence ID" value="NZ_JAMZFT010000001.1"/>
</dbReference>
<dbReference type="InterPro" id="IPR013656">
    <property type="entry name" value="PAS_4"/>
</dbReference>
<evidence type="ECO:0000259" key="10">
    <source>
        <dbReference type="PROSITE" id="PS50113"/>
    </source>
</evidence>
<evidence type="ECO:0000259" key="9">
    <source>
        <dbReference type="PROSITE" id="PS50109"/>
    </source>
</evidence>
<dbReference type="PROSITE" id="PS50109">
    <property type="entry name" value="HIS_KIN"/>
    <property type="match status" value="1"/>
</dbReference>
<dbReference type="InterPro" id="IPR000700">
    <property type="entry name" value="PAS-assoc_C"/>
</dbReference>
<comment type="catalytic activity">
    <reaction evidence="1">
        <text>ATP + protein L-histidine = ADP + protein N-phospho-L-histidine.</text>
        <dbReference type="EC" id="2.7.13.3"/>
    </reaction>
</comment>
<keyword evidence="7 11" id="KW-0067">ATP-binding</keyword>
<dbReference type="EC" id="2.7.13.3" evidence="2"/>
<dbReference type="AlphaFoldDB" id="A0A9J6PB97"/>
<dbReference type="CDD" id="cd00082">
    <property type="entry name" value="HisKA"/>
    <property type="match status" value="1"/>
</dbReference>
<dbReference type="Gene3D" id="3.30.565.10">
    <property type="entry name" value="Histidine kinase-like ATPase, C-terminal domain"/>
    <property type="match status" value="1"/>
</dbReference>
<dbReference type="PROSITE" id="PS50113">
    <property type="entry name" value="PAC"/>
    <property type="match status" value="1"/>
</dbReference>
<dbReference type="InterPro" id="IPR003594">
    <property type="entry name" value="HATPase_dom"/>
</dbReference>
<dbReference type="InterPro" id="IPR005467">
    <property type="entry name" value="His_kinase_dom"/>
</dbReference>
<keyword evidence="12" id="KW-1185">Reference proteome</keyword>
<dbReference type="GO" id="GO:0005524">
    <property type="term" value="F:ATP binding"/>
    <property type="evidence" value="ECO:0007669"/>
    <property type="project" value="UniProtKB-KW"/>
</dbReference>
<keyword evidence="5" id="KW-0547">Nucleotide-binding</keyword>
<feature type="domain" description="PAC" evidence="10">
    <location>
        <begin position="85"/>
        <end position="138"/>
    </location>
</feature>
<evidence type="ECO:0000256" key="6">
    <source>
        <dbReference type="ARBA" id="ARBA00022777"/>
    </source>
</evidence>
<feature type="domain" description="Histidine kinase" evidence="9">
    <location>
        <begin position="158"/>
        <end position="373"/>
    </location>
</feature>
<dbReference type="EMBL" id="JAMZFT010000001">
    <property type="protein sequence ID" value="MCP1335422.1"/>
    <property type="molecule type" value="Genomic_DNA"/>
</dbReference>
<dbReference type="Pfam" id="PF08448">
    <property type="entry name" value="PAS_4"/>
    <property type="match status" value="1"/>
</dbReference>
<evidence type="ECO:0000313" key="11">
    <source>
        <dbReference type="EMBL" id="MCP1335422.1"/>
    </source>
</evidence>
<evidence type="ECO:0000256" key="7">
    <source>
        <dbReference type="ARBA" id="ARBA00022840"/>
    </source>
</evidence>
<keyword evidence="4" id="KW-0808">Transferase</keyword>
<dbReference type="SUPFAM" id="SSF55874">
    <property type="entry name" value="ATPase domain of HSP90 chaperone/DNA topoisomerase II/histidine kinase"/>
    <property type="match status" value="1"/>
</dbReference>
<dbReference type="InterPro" id="IPR003661">
    <property type="entry name" value="HisK_dim/P_dom"/>
</dbReference>
<dbReference type="PANTHER" id="PTHR43065">
    <property type="entry name" value="SENSOR HISTIDINE KINASE"/>
    <property type="match status" value="1"/>
</dbReference>